<keyword evidence="12" id="KW-1185">Reference proteome</keyword>
<feature type="domain" description="Carboxylesterase type B" evidence="10">
    <location>
        <begin position="39"/>
        <end position="533"/>
    </location>
</feature>
<dbReference type="SUPFAM" id="SSF53474">
    <property type="entry name" value="alpha/beta-Hydrolases"/>
    <property type="match status" value="1"/>
</dbReference>
<dbReference type="InterPro" id="IPR050309">
    <property type="entry name" value="Type-B_Carboxylest/Lipase"/>
</dbReference>
<name>A0A319DDN1_9EURO</name>
<evidence type="ECO:0000259" key="10">
    <source>
        <dbReference type="Pfam" id="PF00135"/>
    </source>
</evidence>
<evidence type="ECO:0000256" key="6">
    <source>
        <dbReference type="ARBA" id="ARBA00023098"/>
    </source>
</evidence>
<dbReference type="FunFam" id="3.40.50.1820:FF:000213">
    <property type="entry name" value="Carboxylic ester hydrolase"/>
    <property type="match status" value="1"/>
</dbReference>
<protein>
    <recommendedName>
        <fullName evidence="8">Carboxylic ester hydrolase</fullName>
        <ecNumber evidence="8">3.1.1.-</ecNumber>
    </recommendedName>
</protein>
<feature type="chain" id="PRO_5016464155" description="Carboxylic ester hydrolase" evidence="9">
    <location>
        <begin position="16"/>
        <end position="559"/>
    </location>
</feature>
<dbReference type="Proteomes" id="UP000247810">
    <property type="component" value="Unassembled WGS sequence"/>
</dbReference>
<dbReference type="Pfam" id="PF00135">
    <property type="entry name" value="COesterase"/>
    <property type="match status" value="1"/>
</dbReference>
<dbReference type="VEuPathDB" id="FungiDB:BO71DRAFT_351129"/>
<dbReference type="GO" id="GO:0006629">
    <property type="term" value="P:lipid metabolic process"/>
    <property type="evidence" value="ECO:0007669"/>
    <property type="project" value="UniProtKB-KW"/>
</dbReference>
<evidence type="ECO:0000313" key="11">
    <source>
        <dbReference type="EMBL" id="PYH95466.1"/>
    </source>
</evidence>
<evidence type="ECO:0000256" key="4">
    <source>
        <dbReference type="ARBA" id="ARBA00022729"/>
    </source>
</evidence>
<accession>A0A319DDN1</accession>
<organism evidence="11 12">
    <name type="scientific">Aspergillus ellipticus CBS 707.79</name>
    <dbReference type="NCBI Taxonomy" id="1448320"/>
    <lineage>
        <taxon>Eukaryota</taxon>
        <taxon>Fungi</taxon>
        <taxon>Dikarya</taxon>
        <taxon>Ascomycota</taxon>
        <taxon>Pezizomycotina</taxon>
        <taxon>Eurotiomycetes</taxon>
        <taxon>Eurotiomycetidae</taxon>
        <taxon>Eurotiales</taxon>
        <taxon>Aspergillaceae</taxon>
        <taxon>Aspergillus</taxon>
        <taxon>Aspergillus subgen. Circumdati</taxon>
    </lineage>
</organism>
<evidence type="ECO:0000313" key="12">
    <source>
        <dbReference type="Proteomes" id="UP000247810"/>
    </source>
</evidence>
<dbReference type="OrthoDB" id="408631at2759"/>
<keyword evidence="6" id="KW-0443">Lipid metabolism</keyword>
<gene>
    <name evidence="11" type="ORF">BO71DRAFT_351129</name>
</gene>
<reference evidence="11 12" key="1">
    <citation type="submission" date="2018-02" db="EMBL/GenBank/DDBJ databases">
        <title>The genomes of Aspergillus section Nigri reveals drivers in fungal speciation.</title>
        <authorList>
            <consortium name="DOE Joint Genome Institute"/>
            <person name="Vesth T.C."/>
            <person name="Nybo J."/>
            <person name="Theobald S."/>
            <person name="Brandl J."/>
            <person name="Frisvad J.C."/>
            <person name="Nielsen K.F."/>
            <person name="Lyhne E.K."/>
            <person name="Kogle M.E."/>
            <person name="Kuo A."/>
            <person name="Riley R."/>
            <person name="Clum A."/>
            <person name="Nolan M."/>
            <person name="Lipzen A."/>
            <person name="Salamov A."/>
            <person name="Henrissat B."/>
            <person name="Wiebenga A."/>
            <person name="De vries R.P."/>
            <person name="Grigoriev I.V."/>
            <person name="Mortensen U.H."/>
            <person name="Andersen M.R."/>
            <person name="Baker S.E."/>
        </authorList>
    </citation>
    <scope>NUCLEOTIDE SEQUENCE [LARGE SCALE GENOMIC DNA]</scope>
    <source>
        <strain evidence="11 12">CBS 707.79</strain>
    </source>
</reference>
<dbReference type="EMBL" id="KZ825852">
    <property type="protein sequence ID" value="PYH95466.1"/>
    <property type="molecule type" value="Genomic_DNA"/>
</dbReference>
<dbReference type="GO" id="GO:0016787">
    <property type="term" value="F:hydrolase activity"/>
    <property type="evidence" value="ECO:0007669"/>
    <property type="project" value="UniProtKB-KW"/>
</dbReference>
<dbReference type="InterPro" id="IPR019826">
    <property type="entry name" value="Carboxylesterase_B_AS"/>
</dbReference>
<sequence>MKVLLWLSLSLAALAIPTKRDAAPTVTIAQPSATIIGKAGDVETFNNIPFAQQPTGSLRLKPPQPLQTGLGTVQATGSSMSCPQMYFSTDPREFPTDIIGWLADIPLLQTVTDASEDCLNLDIRRPAGTTAESKLPVLVWIFGGGFELGTKAMYDGTGLVSTSVDLNMPVVFVAINYRVGGFGFLSGKEIKEDGSANLGLLDQRRALEWIADNIEAFGGDPDKVTIWGESAGAISIFDQMILYDGDNTHNGKPLFRGAIMDSGSVVPADPVDGVKGQQVYDAVVASGGCSSSNDTLNCLRELDYTDFLNAANSVPGIIGYHSVALSYVPRPDGTALTASPDVLGKAGKYAKVPFIIGDQEDEGSLFALFQSNITTIDQVVEYLSEYFFYDASTEQLQELVALYPDTTTYGSPFRTGTDNNWYPQFKRLAAILGDLVFTITRRAFLSYANEITPDLPAWSYLSSYDYGTPVLGTFHGSDLLQVFYGIKPDYASQSIYSYYFSFVYTLDPNSNRGSYMEWPQWKEDRQLMHFNASDAGLIADDFRNGTMEYILQNVDVLHI</sequence>
<comment type="subcellular location">
    <subcellularLocation>
        <location evidence="1">Secreted</location>
    </subcellularLocation>
</comment>
<dbReference type="GO" id="GO:0005576">
    <property type="term" value="C:extracellular region"/>
    <property type="evidence" value="ECO:0007669"/>
    <property type="project" value="UniProtKB-SubCell"/>
</dbReference>
<dbReference type="PANTHER" id="PTHR11559">
    <property type="entry name" value="CARBOXYLESTERASE"/>
    <property type="match status" value="1"/>
</dbReference>
<evidence type="ECO:0000256" key="3">
    <source>
        <dbReference type="ARBA" id="ARBA00022525"/>
    </source>
</evidence>
<keyword evidence="3" id="KW-0964">Secreted</keyword>
<evidence type="ECO:0000256" key="5">
    <source>
        <dbReference type="ARBA" id="ARBA00022801"/>
    </source>
</evidence>
<evidence type="ECO:0000256" key="2">
    <source>
        <dbReference type="ARBA" id="ARBA00005964"/>
    </source>
</evidence>
<dbReference type="STRING" id="1448320.A0A319DDN1"/>
<dbReference type="Gene3D" id="3.40.50.1820">
    <property type="entry name" value="alpha/beta hydrolase"/>
    <property type="match status" value="1"/>
</dbReference>
<dbReference type="EC" id="3.1.1.-" evidence="8"/>
<feature type="signal peptide" evidence="9">
    <location>
        <begin position="1"/>
        <end position="15"/>
    </location>
</feature>
<dbReference type="AlphaFoldDB" id="A0A319DDN1"/>
<dbReference type="InterPro" id="IPR002018">
    <property type="entry name" value="CarbesteraseB"/>
</dbReference>
<keyword evidence="4 9" id="KW-0732">Signal</keyword>
<dbReference type="InterPro" id="IPR029058">
    <property type="entry name" value="AB_hydrolase_fold"/>
</dbReference>
<evidence type="ECO:0000256" key="7">
    <source>
        <dbReference type="ARBA" id="ARBA00023180"/>
    </source>
</evidence>
<evidence type="ECO:0000256" key="9">
    <source>
        <dbReference type="SAM" id="SignalP"/>
    </source>
</evidence>
<proteinExistence type="inferred from homology"/>
<keyword evidence="5 8" id="KW-0378">Hydrolase</keyword>
<evidence type="ECO:0000256" key="8">
    <source>
        <dbReference type="RuleBase" id="RU361235"/>
    </source>
</evidence>
<comment type="similarity">
    <text evidence="2 8">Belongs to the type-B carboxylesterase/lipase family.</text>
</comment>
<keyword evidence="7" id="KW-0325">Glycoprotein</keyword>
<dbReference type="PROSITE" id="PS00122">
    <property type="entry name" value="CARBOXYLESTERASE_B_1"/>
    <property type="match status" value="1"/>
</dbReference>
<evidence type="ECO:0000256" key="1">
    <source>
        <dbReference type="ARBA" id="ARBA00004613"/>
    </source>
</evidence>